<dbReference type="AlphaFoldDB" id="A0A0J9UQL6"/>
<sequence length="118" mass="13665">MLRQNTTWPTMGNSSSLHIPVSQLWRVYERFGKQSETVPEVHKAAVELVQKGLDAEVELYLGNPICFVNRCFIWTRNEPCLSRQYYCRSSSSNGTYTTLEWKSYRSSSCSSWQWGGEL</sequence>
<evidence type="ECO:0000313" key="1">
    <source>
        <dbReference type="EMBL" id="KNB01615.1"/>
    </source>
</evidence>
<reference evidence="1" key="1">
    <citation type="submission" date="2007-04" db="EMBL/GenBank/DDBJ databases">
        <authorList>
            <consortium name="The Broad Institute Genome Sequencing Platform"/>
            <person name="Birren B."/>
            <person name="Lander E."/>
            <person name="Galagan J."/>
            <person name="Nusbaum C."/>
            <person name="Devon K."/>
            <person name="Ma L.-J."/>
            <person name="Jaffe D."/>
            <person name="Butler J."/>
            <person name="Alvarez P."/>
            <person name="Gnerre S."/>
            <person name="Grabherr M."/>
            <person name="Kleber M."/>
            <person name="Mauceli E."/>
            <person name="Brockman W."/>
            <person name="MacCallum I.A."/>
            <person name="Young S."/>
            <person name="LaButti K."/>
            <person name="DeCaprio D."/>
            <person name="Crawford M."/>
            <person name="Koehrsen M."/>
            <person name="Engels R."/>
            <person name="Montgomery P."/>
            <person name="Pearson M."/>
            <person name="Howarth C."/>
            <person name="Larson L."/>
            <person name="White J."/>
            <person name="O'Leary S."/>
            <person name="Kodira C."/>
            <person name="Zeng Q."/>
            <person name="Yandava C."/>
            <person name="Alvarado L."/>
            <person name="Kistler C."/>
            <person name="Shim W.-B."/>
            <person name="Kang S."/>
            <person name="Woloshuk C."/>
        </authorList>
    </citation>
    <scope>NUCLEOTIDE SEQUENCE</scope>
    <source>
        <strain evidence="1">4287</strain>
    </source>
</reference>
<dbReference type="RefSeq" id="XP_018239660.1">
    <property type="nucleotide sequence ID" value="XM_018399054.1"/>
</dbReference>
<dbReference type="EMBL" id="DS231700">
    <property type="protein sequence ID" value="KNB01615.1"/>
    <property type="molecule type" value="Genomic_DNA"/>
</dbReference>
<proteinExistence type="predicted"/>
<reference evidence="1" key="2">
    <citation type="journal article" date="2010" name="Nature">
        <title>Comparative genomics reveals mobile pathogenicity chromosomes in Fusarium.</title>
        <authorList>
            <person name="Ma L.J."/>
            <person name="van der Does H.C."/>
            <person name="Borkovich K.A."/>
            <person name="Coleman J.J."/>
            <person name="Daboussi M.J."/>
            <person name="Di Pietro A."/>
            <person name="Dufresne M."/>
            <person name="Freitag M."/>
            <person name="Grabherr M."/>
            <person name="Henrissat B."/>
            <person name="Houterman P.M."/>
            <person name="Kang S."/>
            <person name="Shim W.B."/>
            <person name="Woloshuk C."/>
            <person name="Xie X."/>
            <person name="Xu J.R."/>
            <person name="Antoniw J."/>
            <person name="Baker S.E."/>
            <person name="Bluhm B.H."/>
            <person name="Breakspear A."/>
            <person name="Brown D.W."/>
            <person name="Butchko R.A."/>
            <person name="Chapman S."/>
            <person name="Coulson R."/>
            <person name="Coutinho P.M."/>
            <person name="Danchin E.G."/>
            <person name="Diener A."/>
            <person name="Gale L.R."/>
            <person name="Gardiner D.M."/>
            <person name="Goff S."/>
            <person name="Hammond-Kosack K.E."/>
            <person name="Hilburn K."/>
            <person name="Hua-Van A."/>
            <person name="Jonkers W."/>
            <person name="Kazan K."/>
            <person name="Kodira C.D."/>
            <person name="Koehrsen M."/>
            <person name="Kumar L."/>
            <person name="Lee Y.H."/>
            <person name="Li L."/>
            <person name="Manners J.M."/>
            <person name="Miranda-Saavedra D."/>
            <person name="Mukherjee M."/>
            <person name="Park G."/>
            <person name="Park J."/>
            <person name="Park S.Y."/>
            <person name="Proctor R.H."/>
            <person name="Regev A."/>
            <person name="Ruiz-Roldan M.C."/>
            <person name="Sain D."/>
            <person name="Sakthikumar S."/>
            <person name="Sykes S."/>
            <person name="Schwartz D.C."/>
            <person name="Turgeon B.G."/>
            <person name="Wapinski I."/>
            <person name="Yoder O."/>
            <person name="Young S."/>
            <person name="Zeng Q."/>
            <person name="Zhou S."/>
            <person name="Galagan J."/>
            <person name="Cuomo C.A."/>
            <person name="Kistler H.C."/>
            <person name="Rep M."/>
        </authorList>
    </citation>
    <scope>NUCLEOTIDE SEQUENCE [LARGE SCALE GENOMIC DNA]</scope>
    <source>
        <strain evidence="1">4287</strain>
    </source>
</reference>
<protein>
    <submittedName>
        <fullName evidence="1">Uncharacterized protein</fullName>
    </submittedName>
</protein>
<gene>
    <name evidence="1" type="ORF">FOXG_18909</name>
</gene>
<organism evidence="1 2">
    <name type="scientific">Fusarium oxysporum f. sp. lycopersici (strain 4287 / CBS 123668 / FGSC 9935 / NRRL 34936)</name>
    <name type="common">Fusarium vascular wilt of tomato</name>
    <dbReference type="NCBI Taxonomy" id="426428"/>
    <lineage>
        <taxon>Eukaryota</taxon>
        <taxon>Fungi</taxon>
        <taxon>Dikarya</taxon>
        <taxon>Ascomycota</taxon>
        <taxon>Pezizomycotina</taxon>
        <taxon>Sordariomycetes</taxon>
        <taxon>Hypocreomycetidae</taxon>
        <taxon>Hypocreales</taxon>
        <taxon>Nectriaceae</taxon>
        <taxon>Fusarium</taxon>
        <taxon>Fusarium oxysporum species complex</taxon>
    </lineage>
</organism>
<dbReference type="Proteomes" id="UP000009097">
    <property type="component" value="Unassembled WGS sequence"/>
</dbReference>
<accession>A0A0J9UQL6</accession>
<name>A0A0J9UQL6_FUSO4</name>
<evidence type="ECO:0000313" key="2">
    <source>
        <dbReference type="Proteomes" id="UP000009097"/>
    </source>
</evidence>
<dbReference type="GeneID" id="28959615"/>
<dbReference type="VEuPathDB" id="FungiDB:FOXG_18909"/>
<dbReference type="KEGG" id="fox:FOXG_18909"/>